<proteinExistence type="predicted"/>
<dbReference type="InterPro" id="IPR006600">
    <property type="entry name" value="HTH_CenpB_DNA-bd_dom"/>
</dbReference>
<dbReference type="EMBL" id="FMJY01000006">
    <property type="protein sequence ID" value="SCO87145.1"/>
    <property type="molecule type" value="Genomic_DNA"/>
</dbReference>
<dbReference type="Pfam" id="PF03221">
    <property type="entry name" value="HTH_Tnp_Tc5"/>
    <property type="match status" value="1"/>
</dbReference>
<dbReference type="VEuPathDB" id="FungiDB:FOC4_g10013534"/>
<dbReference type="PANTHER" id="PTHR19303">
    <property type="entry name" value="TRANSPOSON"/>
    <property type="match status" value="1"/>
</dbReference>
<dbReference type="VEuPathDB" id="FungiDB:HZS61_002275"/>
<feature type="domain" description="HTH CENPB-type" evidence="4">
    <location>
        <begin position="48"/>
        <end position="118"/>
    </location>
</feature>
<dbReference type="Pfam" id="PF03184">
    <property type="entry name" value="DDE_1"/>
    <property type="match status" value="1"/>
</dbReference>
<reference evidence="6" key="1">
    <citation type="submission" date="2016-09" db="EMBL/GenBank/DDBJ databases">
        <authorList>
            <person name="Guldener U."/>
        </authorList>
    </citation>
    <scope>NUCLEOTIDE SEQUENCE [LARGE SCALE GENOMIC DNA]</scope>
    <source>
        <strain evidence="6">V64-1</strain>
    </source>
</reference>
<dbReference type="InterPro" id="IPR004875">
    <property type="entry name" value="DDE_SF_endonuclease_dom"/>
</dbReference>
<dbReference type="GO" id="GO:0005634">
    <property type="term" value="C:nucleus"/>
    <property type="evidence" value="ECO:0007669"/>
    <property type="project" value="UniProtKB-SubCell"/>
</dbReference>
<keyword evidence="3" id="KW-0539">Nucleus</keyword>
<dbReference type="VEuPathDB" id="FungiDB:FOC1_g10007274"/>
<evidence type="ECO:0000256" key="3">
    <source>
        <dbReference type="ARBA" id="ARBA00023242"/>
    </source>
</evidence>
<gene>
    <name evidence="5" type="ORF">FRV6_11272</name>
</gene>
<keyword evidence="2" id="KW-0238">DNA-binding</keyword>
<dbReference type="VEuPathDB" id="FungiDB:FOXG_15132"/>
<dbReference type="Gene3D" id="1.10.10.60">
    <property type="entry name" value="Homeodomain-like"/>
    <property type="match status" value="1"/>
</dbReference>
<comment type="subcellular location">
    <subcellularLocation>
        <location evidence="1">Nucleus</location>
    </subcellularLocation>
</comment>
<evidence type="ECO:0000256" key="2">
    <source>
        <dbReference type="ARBA" id="ARBA00023125"/>
    </source>
</evidence>
<dbReference type="SUPFAM" id="SSF46689">
    <property type="entry name" value="Homeodomain-like"/>
    <property type="match status" value="1"/>
</dbReference>
<dbReference type="Pfam" id="PF05225">
    <property type="entry name" value="HTH_psq"/>
    <property type="match status" value="1"/>
</dbReference>
<dbReference type="PROSITE" id="PS51253">
    <property type="entry name" value="HTH_CENPB"/>
    <property type="match status" value="1"/>
</dbReference>
<dbReference type="SMART" id="SM00674">
    <property type="entry name" value="CENPB"/>
    <property type="match status" value="1"/>
</dbReference>
<name>A0A2H3THK2_FUSOX</name>
<dbReference type="AlphaFoldDB" id="A0A2H3THK2"/>
<evidence type="ECO:0000259" key="4">
    <source>
        <dbReference type="PROSITE" id="PS51253"/>
    </source>
</evidence>
<protein>
    <submittedName>
        <fullName evidence="5">Related to transposase</fullName>
    </submittedName>
</protein>
<dbReference type="InterPro" id="IPR050863">
    <property type="entry name" value="CenT-Element_Derived"/>
</dbReference>
<sequence>MTKFTEKDMSAALQMVSEGVSVNKAAAACGVNRSTLQDRIKGATTPRQAHEPDQKLSAVQERRLRDWIMVQADLGCPVSHQQVRHFANQIAVRNGFPEGVGKHWLQSFMDRNKEVKTLPGKRMDSERYNGASTELIKAFFMLLSMPAVRIVKQKNRYNVDEVGMMEGIGLNGLFLGCRDKKSVLIRQPGSRSWITILECISATGKVLRPLVIFKGKTVQQQHFPEKLDFLEAWEFTSSEKGWTNNHIALIWLKTVFIPSTKPENPKEPRLLILDGHGSHMTEDFLFECYNNNIFVLFLPAHSSHVLQPLDVAVFGPLKRAYRKFLSDLASIADSSHIGKITFLYTYDKARKEAITKLNALAGWKATGLWPVNLAKVLMNPMVTQTPETPAPVVTAISPAKGKNSRLLMTPRSSIQLRRALQAVPGVVSEDPAVRLLFRKIGSQLDSHNFEIERQRREITIMQLEKEEYLPKKRKKVIYNGNAEFAKVPAILKAREQMRKVLQPERTSHRIKKLKLEDLCTQFHLNIH</sequence>
<evidence type="ECO:0000313" key="5">
    <source>
        <dbReference type="EMBL" id="SCO87145.1"/>
    </source>
</evidence>
<dbReference type="InterPro" id="IPR009057">
    <property type="entry name" value="Homeodomain-like_sf"/>
</dbReference>
<dbReference type="GO" id="GO:0003677">
    <property type="term" value="F:DNA binding"/>
    <property type="evidence" value="ECO:0007669"/>
    <property type="project" value="UniProtKB-KW"/>
</dbReference>
<dbReference type="VEuPathDB" id="FungiDB:FOXG_22000"/>
<dbReference type="Proteomes" id="UP000219369">
    <property type="component" value="Unassembled WGS sequence"/>
</dbReference>
<dbReference type="InterPro" id="IPR007889">
    <property type="entry name" value="HTH_Psq"/>
</dbReference>
<dbReference type="OrthoDB" id="5396311at2759"/>
<accession>A0A2H3THK2</accession>
<evidence type="ECO:0000313" key="6">
    <source>
        <dbReference type="Proteomes" id="UP000219369"/>
    </source>
</evidence>
<dbReference type="PANTHER" id="PTHR19303:SF74">
    <property type="entry name" value="POGO TRANSPOSABLE ELEMENT WITH KRAB DOMAIN"/>
    <property type="match status" value="1"/>
</dbReference>
<evidence type="ECO:0000256" key="1">
    <source>
        <dbReference type="ARBA" id="ARBA00004123"/>
    </source>
</evidence>
<organism evidence="5 6">
    <name type="scientific">Fusarium oxysporum</name>
    <name type="common">Fusarium vascular wilt</name>
    <dbReference type="NCBI Taxonomy" id="5507"/>
    <lineage>
        <taxon>Eukaryota</taxon>
        <taxon>Fungi</taxon>
        <taxon>Dikarya</taxon>
        <taxon>Ascomycota</taxon>
        <taxon>Pezizomycotina</taxon>
        <taxon>Sordariomycetes</taxon>
        <taxon>Hypocreomycetidae</taxon>
        <taxon>Hypocreales</taxon>
        <taxon>Nectriaceae</taxon>
        <taxon>Fusarium</taxon>
        <taxon>Fusarium oxysporum species complex</taxon>
    </lineage>
</organism>
<dbReference type="VEuPathDB" id="FungiDB:FOMG_02400"/>